<evidence type="ECO:0000313" key="2">
    <source>
        <dbReference type="Proteomes" id="UP001206925"/>
    </source>
</evidence>
<organism evidence="1 2">
    <name type="scientific">Ambrosia artemisiifolia</name>
    <name type="common">Common ragweed</name>
    <dbReference type="NCBI Taxonomy" id="4212"/>
    <lineage>
        <taxon>Eukaryota</taxon>
        <taxon>Viridiplantae</taxon>
        <taxon>Streptophyta</taxon>
        <taxon>Embryophyta</taxon>
        <taxon>Tracheophyta</taxon>
        <taxon>Spermatophyta</taxon>
        <taxon>Magnoliopsida</taxon>
        <taxon>eudicotyledons</taxon>
        <taxon>Gunneridae</taxon>
        <taxon>Pentapetalae</taxon>
        <taxon>asterids</taxon>
        <taxon>campanulids</taxon>
        <taxon>Asterales</taxon>
        <taxon>Asteraceae</taxon>
        <taxon>Asteroideae</taxon>
        <taxon>Heliantheae alliance</taxon>
        <taxon>Heliantheae</taxon>
        <taxon>Ambrosia</taxon>
    </lineage>
</organism>
<comment type="caution">
    <text evidence="1">The sequence shown here is derived from an EMBL/GenBank/DDBJ whole genome shotgun (WGS) entry which is preliminary data.</text>
</comment>
<evidence type="ECO:0000313" key="1">
    <source>
        <dbReference type="EMBL" id="KAI7757762.1"/>
    </source>
</evidence>
<sequence length="74" mass="8464">MATSVTPKAHNSTSVRLRKWLQQRAKTRHEYAMTSARVGSNICLEGKQATVLNMPYASTRTVYKKLFQHRATRV</sequence>
<accession>A0AAD5DE67</accession>
<dbReference type="AlphaFoldDB" id="A0AAD5DE67"/>
<dbReference type="EMBL" id="JAMZMK010000066">
    <property type="protein sequence ID" value="KAI7757762.1"/>
    <property type="molecule type" value="Genomic_DNA"/>
</dbReference>
<protein>
    <submittedName>
        <fullName evidence="1">Uncharacterized protein</fullName>
    </submittedName>
</protein>
<name>A0AAD5DE67_AMBAR</name>
<proteinExistence type="predicted"/>
<gene>
    <name evidence="1" type="ORF">M8C21_027614</name>
</gene>
<keyword evidence="2" id="KW-1185">Reference proteome</keyword>
<dbReference type="Proteomes" id="UP001206925">
    <property type="component" value="Unassembled WGS sequence"/>
</dbReference>
<reference evidence="1" key="1">
    <citation type="submission" date="2022-06" db="EMBL/GenBank/DDBJ databases">
        <title>Uncovering the hologenomic basis of an extraordinary plant invasion.</title>
        <authorList>
            <person name="Bieker V.C."/>
            <person name="Martin M.D."/>
            <person name="Gilbert T."/>
            <person name="Hodgins K."/>
            <person name="Battlay P."/>
            <person name="Petersen B."/>
            <person name="Wilson J."/>
        </authorList>
    </citation>
    <scope>NUCLEOTIDE SEQUENCE</scope>
    <source>
        <strain evidence="1">AA19_3_7</strain>
        <tissue evidence="1">Leaf</tissue>
    </source>
</reference>